<keyword evidence="2" id="KW-1185">Reference proteome</keyword>
<dbReference type="AlphaFoldDB" id="A0ABD1S558"/>
<protein>
    <submittedName>
        <fullName evidence="1">Uncharacterized protein</fullName>
    </submittedName>
</protein>
<dbReference type="EMBL" id="JBFOLJ010000011">
    <property type="protein sequence ID" value="KAL2495299.1"/>
    <property type="molecule type" value="Genomic_DNA"/>
</dbReference>
<proteinExistence type="predicted"/>
<name>A0ABD1S558_9LAMI</name>
<reference evidence="2" key="1">
    <citation type="submission" date="2024-07" db="EMBL/GenBank/DDBJ databases">
        <title>Two chromosome-level genome assemblies of Korean endemic species Abeliophyllum distichum and Forsythia ovata (Oleaceae).</title>
        <authorList>
            <person name="Jang H."/>
        </authorList>
    </citation>
    <scope>NUCLEOTIDE SEQUENCE [LARGE SCALE GENOMIC DNA]</scope>
</reference>
<evidence type="ECO:0000313" key="1">
    <source>
        <dbReference type="EMBL" id="KAL2495299.1"/>
    </source>
</evidence>
<sequence>MAQNLGRSKCLLNDPLKTHLMYRVPGEAKFHVSYAIPIKTPGPVVLLTGSVPTANVSLTPERTSNVSSSVLLTAEATTGVPPTVLLISKATMGVHPILEV</sequence>
<dbReference type="Proteomes" id="UP001604277">
    <property type="component" value="Unassembled WGS sequence"/>
</dbReference>
<organism evidence="1 2">
    <name type="scientific">Forsythia ovata</name>
    <dbReference type="NCBI Taxonomy" id="205694"/>
    <lineage>
        <taxon>Eukaryota</taxon>
        <taxon>Viridiplantae</taxon>
        <taxon>Streptophyta</taxon>
        <taxon>Embryophyta</taxon>
        <taxon>Tracheophyta</taxon>
        <taxon>Spermatophyta</taxon>
        <taxon>Magnoliopsida</taxon>
        <taxon>eudicotyledons</taxon>
        <taxon>Gunneridae</taxon>
        <taxon>Pentapetalae</taxon>
        <taxon>asterids</taxon>
        <taxon>lamiids</taxon>
        <taxon>Lamiales</taxon>
        <taxon>Oleaceae</taxon>
        <taxon>Forsythieae</taxon>
        <taxon>Forsythia</taxon>
    </lineage>
</organism>
<gene>
    <name evidence="1" type="ORF">Fot_39056</name>
</gene>
<evidence type="ECO:0000313" key="2">
    <source>
        <dbReference type="Proteomes" id="UP001604277"/>
    </source>
</evidence>
<comment type="caution">
    <text evidence="1">The sequence shown here is derived from an EMBL/GenBank/DDBJ whole genome shotgun (WGS) entry which is preliminary data.</text>
</comment>
<accession>A0ABD1S558</accession>